<feature type="domain" description="RNA polymerase sigma factor 70 region 4 type 2" evidence="9">
    <location>
        <begin position="122"/>
        <end position="173"/>
    </location>
</feature>
<keyword evidence="2" id="KW-0805">Transcription regulation</keyword>
<dbReference type="NCBIfam" id="TIGR02937">
    <property type="entry name" value="sigma70-ECF"/>
    <property type="match status" value="1"/>
</dbReference>
<dbReference type="AlphaFoldDB" id="A0A7X3MD46"/>
<dbReference type="EMBL" id="WUQX01000001">
    <property type="protein sequence ID" value="MXP74239.1"/>
    <property type="molecule type" value="Genomic_DNA"/>
</dbReference>
<feature type="compositionally biased region" description="Basic and acidic residues" evidence="6">
    <location>
        <begin position="227"/>
        <end position="248"/>
    </location>
</feature>
<dbReference type="GO" id="GO:0006352">
    <property type="term" value="P:DNA-templated transcription initiation"/>
    <property type="evidence" value="ECO:0007669"/>
    <property type="project" value="InterPro"/>
</dbReference>
<reference evidence="10 11" key="1">
    <citation type="submission" date="2019-12" db="EMBL/GenBank/DDBJ databases">
        <title>Sporaefaciens musculi gen. nov., sp. nov., a novel bacterium isolated from the caecum of an obese mouse.</title>
        <authorList>
            <person name="Rasmussen T.S."/>
            <person name="Streidl T."/>
            <person name="Hitch T.C.A."/>
            <person name="Wortmann E."/>
            <person name="Deptula P."/>
            <person name="Hansen M."/>
            <person name="Nielsen D.S."/>
            <person name="Clavel T."/>
            <person name="Vogensen F.K."/>
        </authorList>
    </citation>
    <scope>NUCLEOTIDE SEQUENCE [LARGE SCALE GENOMIC DNA]</scope>
    <source>
        <strain evidence="10 11">WCA-9-b2</strain>
    </source>
</reference>
<keyword evidence="3" id="KW-0731">Sigma factor</keyword>
<dbReference type="Gene3D" id="1.10.1740.10">
    <property type="match status" value="1"/>
</dbReference>
<evidence type="ECO:0000256" key="1">
    <source>
        <dbReference type="ARBA" id="ARBA00010641"/>
    </source>
</evidence>
<name>A0A7X3MD46_9FIRM</name>
<dbReference type="InterPro" id="IPR036388">
    <property type="entry name" value="WH-like_DNA-bd_sf"/>
</dbReference>
<dbReference type="InterPro" id="IPR013324">
    <property type="entry name" value="RNA_pol_sigma_r3/r4-like"/>
</dbReference>
<accession>A0A7X3MD46</accession>
<keyword evidence="7" id="KW-1133">Transmembrane helix</keyword>
<proteinExistence type="inferred from homology"/>
<dbReference type="CDD" id="cd06171">
    <property type="entry name" value="Sigma70_r4"/>
    <property type="match status" value="1"/>
</dbReference>
<evidence type="ECO:0000259" key="9">
    <source>
        <dbReference type="Pfam" id="PF08281"/>
    </source>
</evidence>
<evidence type="ECO:0000313" key="10">
    <source>
        <dbReference type="EMBL" id="MXP74239.1"/>
    </source>
</evidence>
<comment type="similarity">
    <text evidence="1">Belongs to the sigma-70 factor family. ECF subfamily.</text>
</comment>
<dbReference type="Proteomes" id="UP000460412">
    <property type="component" value="Unassembled WGS sequence"/>
</dbReference>
<evidence type="ECO:0000313" key="11">
    <source>
        <dbReference type="Proteomes" id="UP000460412"/>
    </source>
</evidence>
<dbReference type="Pfam" id="PF04542">
    <property type="entry name" value="Sigma70_r2"/>
    <property type="match status" value="1"/>
</dbReference>
<gene>
    <name evidence="10" type="ORF">GN277_02015</name>
</gene>
<dbReference type="GO" id="GO:0003677">
    <property type="term" value="F:DNA binding"/>
    <property type="evidence" value="ECO:0007669"/>
    <property type="project" value="UniProtKB-KW"/>
</dbReference>
<evidence type="ECO:0000256" key="5">
    <source>
        <dbReference type="ARBA" id="ARBA00023163"/>
    </source>
</evidence>
<evidence type="ECO:0000256" key="6">
    <source>
        <dbReference type="SAM" id="MobiDB-lite"/>
    </source>
</evidence>
<dbReference type="Gene3D" id="1.10.10.10">
    <property type="entry name" value="Winged helix-like DNA-binding domain superfamily/Winged helix DNA-binding domain"/>
    <property type="match status" value="1"/>
</dbReference>
<dbReference type="InterPro" id="IPR039425">
    <property type="entry name" value="RNA_pol_sigma-70-like"/>
</dbReference>
<evidence type="ECO:0000256" key="2">
    <source>
        <dbReference type="ARBA" id="ARBA00023015"/>
    </source>
</evidence>
<dbReference type="SUPFAM" id="SSF88659">
    <property type="entry name" value="Sigma3 and sigma4 domains of RNA polymerase sigma factors"/>
    <property type="match status" value="1"/>
</dbReference>
<dbReference type="Pfam" id="PF08281">
    <property type="entry name" value="Sigma70_r4_2"/>
    <property type="match status" value="1"/>
</dbReference>
<dbReference type="RefSeq" id="WP_159749374.1">
    <property type="nucleotide sequence ID" value="NZ_CASZNZ010000043.1"/>
</dbReference>
<feature type="transmembrane region" description="Helical" evidence="7">
    <location>
        <begin position="173"/>
        <end position="195"/>
    </location>
</feature>
<keyword evidence="11" id="KW-1185">Reference proteome</keyword>
<dbReference type="InterPro" id="IPR014284">
    <property type="entry name" value="RNA_pol_sigma-70_dom"/>
</dbReference>
<dbReference type="SUPFAM" id="SSF88946">
    <property type="entry name" value="Sigma2 domain of RNA polymerase sigma factors"/>
    <property type="match status" value="1"/>
</dbReference>
<evidence type="ECO:0000256" key="4">
    <source>
        <dbReference type="ARBA" id="ARBA00023125"/>
    </source>
</evidence>
<feature type="region of interest" description="Disordered" evidence="6">
    <location>
        <begin position="218"/>
        <end position="251"/>
    </location>
</feature>
<evidence type="ECO:0000259" key="8">
    <source>
        <dbReference type="Pfam" id="PF04542"/>
    </source>
</evidence>
<evidence type="ECO:0000256" key="3">
    <source>
        <dbReference type="ARBA" id="ARBA00023082"/>
    </source>
</evidence>
<evidence type="ECO:0000256" key="7">
    <source>
        <dbReference type="SAM" id="Phobius"/>
    </source>
</evidence>
<dbReference type="InterPro" id="IPR013249">
    <property type="entry name" value="RNA_pol_sigma70_r4_t2"/>
</dbReference>
<keyword evidence="4" id="KW-0238">DNA-binding</keyword>
<keyword evidence="7" id="KW-0812">Transmembrane</keyword>
<feature type="domain" description="RNA polymerase sigma-70 region 2" evidence="8">
    <location>
        <begin position="26"/>
        <end position="94"/>
    </location>
</feature>
<sequence>MEVRTLADERILDILEKDSQRGMALLMEKYTALIWHVSSHYIRNPEDIKECVNDTFSEFYFHRKRFKSEKSSLAAYLTAIARNKAVSLYRKEQREKKRRADVDSEKLAEKESQIEQAELRTDIERAMSLLKPNELQIIRMKYYDGMSVREIAASLNLPYETVKKRHQRSVLKLGQSLMLILALVFILTACVYGVLRYLEVIPPIGAWSWPWIWEKTDEPKEEQEDDIREKEVPELHLGDTGGEQREPDMDADLPEQEGAEEALLSISPTALPMEEEGKAVDMTPTVMDEYTVSPGYGVNVDPKEPVYTLAEKETVENERYGLTLEEAHYINHRVTATIRLYKKNDTVESWKELSEGINVKFISFKEFKWNRTYISCRSIDSSTELLVCCFDNVSLPDLEKGIENISILFTSGDSISFSMSRVEQEKVTEYPHQTGELGGILAIPRFEEGSLIIAIHPLDDEDEFQIVPAIIVDSAGSGSERILMITGEDGTTYAGECIRYHPMGEETYFEWNFGKVRPGSYKLNIPWIYMQAKMNEINMPIDPLKNLWDDKKYSFPGGRVWIQDCIPLDAKPEEELSMIKKWRIRIGYDSVYENCPVTGFYGLSCEMDCDPSENDRFETGYVMRMISNDAENGIWEYDLTANLELSNPQSMHLFFSKTDTVNLRWNQSFEIPFTVE</sequence>
<dbReference type="InterPro" id="IPR013325">
    <property type="entry name" value="RNA_pol_sigma_r2"/>
</dbReference>
<dbReference type="PANTHER" id="PTHR43133:SF8">
    <property type="entry name" value="RNA POLYMERASE SIGMA FACTOR HI_1459-RELATED"/>
    <property type="match status" value="1"/>
</dbReference>
<keyword evidence="5" id="KW-0804">Transcription</keyword>
<organism evidence="10 11">
    <name type="scientific">Sporofaciens musculi</name>
    <dbReference type="NCBI Taxonomy" id="2681861"/>
    <lineage>
        <taxon>Bacteria</taxon>
        <taxon>Bacillati</taxon>
        <taxon>Bacillota</taxon>
        <taxon>Clostridia</taxon>
        <taxon>Lachnospirales</taxon>
        <taxon>Lachnospiraceae</taxon>
        <taxon>Sporofaciens</taxon>
    </lineage>
</organism>
<comment type="caution">
    <text evidence="10">The sequence shown here is derived from an EMBL/GenBank/DDBJ whole genome shotgun (WGS) entry which is preliminary data.</text>
</comment>
<dbReference type="InterPro" id="IPR007627">
    <property type="entry name" value="RNA_pol_sigma70_r2"/>
</dbReference>
<protein>
    <submittedName>
        <fullName evidence="10">Sigma-70 family RNA polymerase sigma factor</fullName>
    </submittedName>
</protein>
<dbReference type="GO" id="GO:0016987">
    <property type="term" value="F:sigma factor activity"/>
    <property type="evidence" value="ECO:0007669"/>
    <property type="project" value="UniProtKB-KW"/>
</dbReference>
<keyword evidence="7" id="KW-0472">Membrane</keyword>
<dbReference type="PANTHER" id="PTHR43133">
    <property type="entry name" value="RNA POLYMERASE ECF-TYPE SIGMA FACTO"/>
    <property type="match status" value="1"/>
</dbReference>